<reference evidence="4 5" key="1">
    <citation type="submission" date="2017-10" db="EMBL/GenBank/DDBJ databases">
        <title>Novel microbial diversity and functional potential in the marine mammal oral microbiome.</title>
        <authorList>
            <person name="Dudek N.K."/>
            <person name="Sun C.L."/>
            <person name="Burstein D."/>
            <person name="Kantor R.S."/>
            <person name="Aliaga Goltsman D.S."/>
            <person name="Bik E.M."/>
            <person name="Thomas B.C."/>
            <person name="Banfield J.F."/>
            <person name="Relman D.A."/>
        </authorList>
    </citation>
    <scope>NUCLEOTIDE SEQUENCE [LARGE SCALE GENOMIC DNA]</scope>
    <source>
        <strain evidence="4">DOLJORAL78_47_16</strain>
    </source>
</reference>
<keyword evidence="2" id="KW-0812">Transmembrane</keyword>
<evidence type="ECO:0000259" key="3">
    <source>
        <dbReference type="Pfam" id="PF01558"/>
    </source>
</evidence>
<evidence type="ECO:0000256" key="1">
    <source>
        <dbReference type="ARBA" id="ARBA00023002"/>
    </source>
</evidence>
<dbReference type="PANTHER" id="PTHR43854">
    <property type="entry name" value="INDOLEPYRUVATE OXIDOREDUCTASE SUBUNIT IORB"/>
    <property type="match status" value="1"/>
</dbReference>
<feature type="transmembrane region" description="Helical" evidence="2">
    <location>
        <begin position="6"/>
        <end position="27"/>
    </location>
</feature>
<dbReference type="EMBL" id="PDSK01000136">
    <property type="protein sequence ID" value="PIE31609.1"/>
    <property type="molecule type" value="Genomic_DNA"/>
</dbReference>
<accession>A0A2G6K9Z4</accession>
<sequence length="194" mass="20917">MKNDIILAGVGGQGILSIAAIVGYAALEHGLHLKQAEVHGMSQRGGAVQSHLRISDREIYSDLVPGGSAQLILSVEPMESLRYLPYLAEKGWLVTNTKSFVNITNYPEEGSLMKEIEALPQHITIDADSLAKEAGTARAMNMVMLGAGSPLIDVPYETLQHGIRYLFGKKGDNIVEVNLKAMEAGRAFALNQMG</sequence>
<dbReference type="PANTHER" id="PTHR43854:SF1">
    <property type="entry name" value="INDOLEPYRUVATE OXIDOREDUCTASE SUBUNIT IORB"/>
    <property type="match status" value="1"/>
</dbReference>
<dbReference type="AlphaFoldDB" id="A0A2G6K9Z4"/>
<protein>
    <submittedName>
        <fullName evidence="4">Indolepyruvate oxidoreductase</fullName>
    </submittedName>
</protein>
<organism evidence="4 5">
    <name type="scientific">candidate division KSB3 bacterium</name>
    <dbReference type="NCBI Taxonomy" id="2044937"/>
    <lineage>
        <taxon>Bacteria</taxon>
        <taxon>candidate division KSB3</taxon>
    </lineage>
</organism>
<comment type="caution">
    <text evidence="4">The sequence shown here is derived from an EMBL/GenBank/DDBJ whole genome shotgun (WGS) entry which is preliminary data.</text>
</comment>
<keyword evidence="2" id="KW-1133">Transmembrane helix</keyword>
<dbReference type="InterPro" id="IPR052198">
    <property type="entry name" value="IorB_Oxidoreductase"/>
</dbReference>
<gene>
    <name evidence="4" type="ORF">CSA56_17810</name>
</gene>
<dbReference type="NCBIfam" id="NF005324">
    <property type="entry name" value="PRK06853.1-4"/>
    <property type="match status" value="1"/>
</dbReference>
<feature type="domain" description="Pyruvate/ketoisovalerate oxidoreductase catalytic" evidence="3">
    <location>
        <begin position="11"/>
        <end position="186"/>
    </location>
</feature>
<dbReference type="SUPFAM" id="SSF53323">
    <property type="entry name" value="Pyruvate-ferredoxin oxidoreductase, PFOR, domain III"/>
    <property type="match status" value="1"/>
</dbReference>
<proteinExistence type="predicted"/>
<name>A0A2G6K9Z4_9BACT</name>
<evidence type="ECO:0000313" key="4">
    <source>
        <dbReference type="EMBL" id="PIE31609.1"/>
    </source>
</evidence>
<evidence type="ECO:0000256" key="2">
    <source>
        <dbReference type="SAM" id="Phobius"/>
    </source>
</evidence>
<evidence type="ECO:0000313" key="5">
    <source>
        <dbReference type="Proteomes" id="UP000230821"/>
    </source>
</evidence>
<dbReference type="InterPro" id="IPR019752">
    <property type="entry name" value="Pyrv/ketoisovalerate_OxRed_cat"/>
</dbReference>
<dbReference type="Pfam" id="PF01558">
    <property type="entry name" value="POR"/>
    <property type="match status" value="1"/>
</dbReference>
<keyword evidence="4" id="KW-0670">Pyruvate</keyword>
<keyword evidence="2" id="KW-0472">Membrane</keyword>
<dbReference type="GO" id="GO:0016903">
    <property type="term" value="F:oxidoreductase activity, acting on the aldehyde or oxo group of donors"/>
    <property type="evidence" value="ECO:0007669"/>
    <property type="project" value="InterPro"/>
</dbReference>
<dbReference type="Proteomes" id="UP000230821">
    <property type="component" value="Unassembled WGS sequence"/>
</dbReference>
<dbReference type="Gene3D" id="3.40.920.10">
    <property type="entry name" value="Pyruvate-ferredoxin oxidoreductase, PFOR, domain III"/>
    <property type="match status" value="1"/>
</dbReference>
<keyword evidence="1" id="KW-0560">Oxidoreductase</keyword>
<dbReference type="InterPro" id="IPR002869">
    <property type="entry name" value="Pyrv_flavodox_OxRed_cen"/>
</dbReference>